<keyword evidence="1" id="KW-0812">Transmembrane</keyword>
<sequence length="317" mass="35826">MTDMASWVSVLLFIIPLMLLLFGLMHFIESRRKPMLHQGVLGKLHDEQLFVRWDETSAYGYKRFDKLKRAWQSLEDNEAWYQYNLSKAGFTVIAPGARSAFRWYSRDWGKRQNPESAYYLAMMALAGLGTERDAGKAWEWLKEAGQGNIANVLTAQGIMQLRGRPVAGDPSWPVVTVTGDSRRAAVALFQQASEAGDPLACQNFGFCFEHGIGVEANLETAISYYLVAAEQEMTASQYRLSMLYEKLGELSDAYVWSHVAAQCAESEIADNRSQRLFDLLPEQEREWARLSASASTQRILGPRMARLYAASRLIRSI</sequence>
<dbReference type="SUPFAM" id="SSF81901">
    <property type="entry name" value="HCP-like"/>
    <property type="match status" value="2"/>
</dbReference>
<evidence type="ECO:0000313" key="2">
    <source>
        <dbReference type="EMBL" id="GAA0684785.1"/>
    </source>
</evidence>
<reference evidence="2 3" key="1">
    <citation type="journal article" date="2019" name="Int. J. Syst. Evol. Microbiol.">
        <title>The Global Catalogue of Microorganisms (GCM) 10K type strain sequencing project: providing services to taxonomists for standard genome sequencing and annotation.</title>
        <authorList>
            <consortium name="The Broad Institute Genomics Platform"/>
            <consortium name="The Broad Institute Genome Sequencing Center for Infectious Disease"/>
            <person name="Wu L."/>
            <person name="Ma J."/>
        </authorList>
    </citation>
    <scope>NUCLEOTIDE SEQUENCE [LARGE SCALE GENOMIC DNA]</scope>
    <source>
        <strain evidence="2 3">JCM 15134</strain>
    </source>
</reference>
<evidence type="ECO:0008006" key="4">
    <source>
        <dbReference type="Google" id="ProtNLM"/>
    </source>
</evidence>
<dbReference type="InterPro" id="IPR011990">
    <property type="entry name" value="TPR-like_helical_dom_sf"/>
</dbReference>
<evidence type="ECO:0000256" key="1">
    <source>
        <dbReference type="SAM" id="Phobius"/>
    </source>
</evidence>
<feature type="transmembrane region" description="Helical" evidence="1">
    <location>
        <begin position="6"/>
        <end position="28"/>
    </location>
</feature>
<organism evidence="2 3">
    <name type="scientific">Marinobacterium maritimum</name>
    <dbReference type="NCBI Taxonomy" id="500162"/>
    <lineage>
        <taxon>Bacteria</taxon>
        <taxon>Pseudomonadati</taxon>
        <taxon>Pseudomonadota</taxon>
        <taxon>Gammaproteobacteria</taxon>
        <taxon>Oceanospirillales</taxon>
        <taxon>Oceanospirillaceae</taxon>
        <taxon>Marinobacterium</taxon>
    </lineage>
</organism>
<dbReference type="PANTHER" id="PTHR11102">
    <property type="entry name" value="SEL-1-LIKE PROTEIN"/>
    <property type="match status" value="1"/>
</dbReference>
<dbReference type="SMART" id="SM00671">
    <property type="entry name" value="SEL1"/>
    <property type="match status" value="2"/>
</dbReference>
<dbReference type="InterPro" id="IPR006597">
    <property type="entry name" value="Sel1-like"/>
</dbReference>
<dbReference type="PANTHER" id="PTHR11102:SF160">
    <property type="entry name" value="ERAD-ASSOCIATED E3 UBIQUITIN-PROTEIN LIGASE COMPONENT HRD3"/>
    <property type="match status" value="1"/>
</dbReference>
<keyword evidence="3" id="KW-1185">Reference proteome</keyword>
<dbReference type="Proteomes" id="UP001499915">
    <property type="component" value="Unassembled WGS sequence"/>
</dbReference>
<comment type="caution">
    <text evidence="2">The sequence shown here is derived from an EMBL/GenBank/DDBJ whole genome shotgun (WGS) entry which is preliminary data.</text>
</comment>
<dbReference type="InterPro" id="IPR050767">
    <property type="entry name" value="Sel1_AlgK"/>
</dbReference>
<keyword evidence="1" id="KW-1133">Transmembrane helix</keyword>
<dbReference type="Pfam" id="PF08238">
    <property type="entry name" value="Sel1"/>
    <property type="match status" value="3"/>
</dbReference>
<accession>A0ABN1I318</accession>
<keyword evidence="1" id="KW-0472">Membrane</keyword>
<dbReference type="Gene3D" id="1.25.40.10">
    <property type="entry name" value="Tetratricopeptide repeat domain"/>
    <property type="match status" value="1"/>
</dbReference>
<dbReference type="EMBL" id="BAAAET010000001">
    <property type="protein sequence ID" value="GAA0684785.1"/>
    <property type="molecule type" value="Genomic_DNA"/>
</dbReference>
<gene>
    <name evidence="2" type="ORF">GCM10009104_07780</name>
</gene>
<name>A0ABN1I318_9GAMM</name>
<evidence type="ECO:0000313" key="3">
    <source>
        <dbReference type="Proteomes" id="UP001499915"/>
    </source>
</evidence>
<protein>
    <recommendedName>
        <fullName evidence="4">Sel1 repeat family protein</fullName>
    </recommendedName>
</protein>
<proteinExistence type="predicted"/>